<protein>
    <submittedName>
        <fullName evidence="1">(spotted green pufferfish) hypothetical protein</fullName>
    </submittedName>
</protein>
<dbReference type="Gene3D" id="2.170.130.30">
    <property type="match status" value="1"/>
</dbReference>
<dbReference type="AlphaFoldDB" id="Q4RYP4"/>
<reference evidence="1" key="1">
    <citation type="journal article" date="2004" name="Nature">
        <title>Genome duplication in the teleost fish Tetraodon nigroviridis reveals the early vertebrate proto-karyotype.</title>
        <authorList>
            <person name="Jaillon O."/>
            <person name="Aury J.-M."/>
            <person name="Brunet F."/>
            <person name="Petit J.-L."/>
            <person name="Stange-Thomann N."/>
            <person name="Mauceli E."/>
            <person name="Bouneau L."/>
            <person name="Fischer C."/>
            <person name="Ozouf-Costaz C."/>
            <person name="Bernot A."/>
            <person name="Nicaud S."/>
            <person name="Jaffe D."/>
            <person name="Fisher S."/>
            <person name="Lutfalla G."/>
            <person name="Dossat C."/>
            <person name="Segurens B."/>
            <person name="Dasilva C."/>
            <person name="Salanoubat M."/>
            <person name="Levy M."/>
            <person name="Boudet N."/>
            <person name="Castellano S."/>
            <person name="Anthouard V."/>
            <person name="Jubin C."/>
            <person name="Castelli V."/>
            <person name="Katinka M."/>
            <person name="Vacherie B."/>
            <person name="Biemont C."/>
            <person name="Skalli Z."/>
            <person name="Cattolico L."/>
            <person name="Poulain J."/>
            <person name="De Berardinis V."/>
            <person name="Cruaud C."/>
            <person name="Duprat S."/>
            <person name="Brottier P."/>
            <person name="Coutanceau J.-P."/>
            <person name="Gouzy J."/>
            <person name="Parra G."/>
            <person name="Lardier G."/>
            <person name="Chapple C."/>
            <person name="McKernan K.J."/>
            <person name="McEwan P."/>
            <person name="Bosak S."/>
            <person name="Kellis M."/>
            <person name="Volff J.-N."/>
            <person name="Guigo R."/>
            <person name="Zody M.C."/>
            <person name="Mesirov J."/>
            <person name="Lindblad-Toh K."/>
            <person name="Birren B."/>
            <person name="Nusbaum C."/>
            <person name="Kahn D."/>
            <person name="Robinson-Rechavi M."/>
            <person name="Laudet V."/>
            <person name="Schachter V."/>
            <person name="Quetier F."/>
            <person name="Saurin W."/>
            <person name="Scarpelli C."/>
            <person name="Wincker P."/>
            <person name="Lander E.S."/>
            <person name="Weissenbach J."/>
            <person name="Roest Crollius H."/>
        </authorList>
    </citation>
    <scope>NUCLEOTIDE SEQUENCE [LARGE SCALE GENOMIC DNA]</scope>
</reference>
<name>Q4RYP4_TETNG</name>
<comment type="caution">
    <text evidence="1">The sequence shown here is derived from an EMBL/GenBank/DDBJ whole genome shotgun (WGS) entry which is preliminary data.</text>
</comment>
<proteinExistence type="predicted"/>
<sequence length="98" mass="11488">MEPLEFYKFSLFVENTIHNRDEAFRVTATKNQTLLEAMQAFNYYKFCFQTKTAPDGETYVVDVNGVKAEDKRFWETLLYDAEKKEVCPISFAQMTTCT</sequence>
<dbReference type="KEGG" id="tng:GSTEN00026850G001"/>
<organism evidence="1">
    <name type="scientific">Tetraodon nigroviridis</name>
    <name type="common">Spotted green pufferfish</name>
    <name type="synonym">Chelonodon nigroviridis</name>
    <dbReference type="NCBI Taxonomy" id="99883"/>
    <lineage>
        <taxon>Eukaryota</taxon>
        <taxon>Metazoa</taxon>
        <taxon>Chordata</taxon>
        <taxon>Craniata</taxon>
        <taxon>Vertebrata</taxon>
        <taxon>Euteleostomi</taxon>
        <taxon>Actinopterygii</taxon>
        <taxon>Neopterygii</taxon>
        <taxon>Teleostei</taxon>
        <taxon>Neoteleostei</taxon>
        <taxon>Acanthomorphata</taxon>
        <taxon>Eupercaria</taxon>
        <taxon>Tetraodontiformes</taxon>
        <taxon>Tetradontoidea</taxon>
        <taxon>Tetraodontidae</taxon>
        <taxon>Tetraodon</taxon>
    </lineage>
</organism>
<dbReference type="EMBL" id="CAAE01014974">
    <property type="protein sequence ID" value="CAG06488.1"/>
    <property type="molecule type" value="Genomic_DNA"/>
</dbReference>
<gene>
    <name evidence="1" type="ORF">GSTENG00026850001</name>
</gene>
<accession>Q4RYP4</accession>
<evidence type="ECO:0000313" key="1">
    <source>
        <dbReference type="EMBL" id="CAG06488.1"/>
    </source>
</evidence>
<reference evidence="1" key="2">
    <citation type="submission" date="2004-02" db="EMBL/GenBank/DDBJ databases">
        <authorList>
            <consortium name="Genoscope"/>
            <consortium name="Whitehead Institute Centre for Genome Research"/>
        </authorList>
    </citation>
    <scope>NUCLEOTIDE SEQUENCE</scope>
</reference>